<sequence>MINTVGDWLGRRAIHTPFREALVVMPRAQRAGLGDPQAEPLRLTYDQWNRMANRMAHFLLEQGVRRGDRVAVLSQNCLEMLTLLFACGKLGAIYVPYNWRLTVAELRPLVADTDPRIFFYGPHFEQAVAELQPPKPVGLLNLDLSGYPEETPPAPDLDPEDPWMILYTGGTTGRSKGAVLSHRAVLWNAWNTIAGWTLSPDDRVPILTPFFHTGGLNVFTTPLVELGGCSVLMGTFDPGELLDAVEKERLTVIFMVPTMFKMVMDHPRFAETDFSRVRFLISGGAACPEPVQLAYRAKGCQFKIGYGLTEAGPNTFGMPDHRSWDKPGSVGFPLPHIQLRIVAEDGRLCGTNEVGELLIKGGHVFSGYWRNPEATAEALQDGWLHTGDLARRDEEGFYYIVGRKKEMFISGGENVFPLEVEDAIYQHPAVAECAVVGIPDPKWGEVGKAFVVLKPGMRLTAEELIEHCRKLLAKYKIPKQVEFLPELPKNAAGKILKRELK</sequence>
<dbReference type="Pfam" id="PF00501">
    <property type="entry name" value="AMP-binding"/>
    <property type="match status" value="1"/>
</dbReference>
<dbReference type="AlphaFoldDB" id="A0A953I7D1"/>
<dbReference type="PANTHER" id="PTHR43201:SF5">
    <property type="entry name" value="MEDIUM-CHAIN ACYL-COA LIGASE ACSF2, MITOCHONDRIAL"/>
    <property type="match status" value="1"/>
</dbReference>
<gene>
    <name evidence="5" type="ORF">CWE10_05375</name>
</gene>
<dbReference type="InterPro" id="IPR025110">
    <property type="entry name" value="AMP-bd_C"/>
</dbReference>
<dbReference type="RefSeq" id="WP_273378550.1">
    <property type="nucleotide sequence ID" value="NZ_PIUK01000033.1"/>
</dbReference>
<evidence type="ECO:0000313" key="5">
    <source>
        <dbReference type="EMBL" id="MBY6275643.1"/>
    </source>
</evidence>
<dbReference type="FunFam" id="3.30.300.30:FF:000008">
    <property type="entry name" value="2,3-dihydroxybenzoate-AMP ligase"/>
    <property type="match status" value="1"/>
</dbReference>
<dbReference type="EMBL" id="PIUK01000033">
    <property type="protein sequence ID" value="MBY6275643.1"/>
    <property type="molecule type" value="Genomic_DNA"/>
</dbReference>
<reference evidence="5" key="1">
    <citation type="submission" date="2017-11" db="EMBL/GenBank/DDBJ databases">
        <title>Three new genomes from thermophilic consortium.</title>
        <authorList>
            <person name="Quaggio R."/>
            <person name="Amgarten D."/>
            <person name="Setubal J.C."/>
        </authorList>
    </citation>
    <scope>NUCLEOTIDE SEQUENCE</scope>
    <source>
        <strain evidence="5">ZCTH01-B2</strain>
    </source>
</reference>
<dbReference type="PANTHER" id="PTHR43201">
    <property type="entry name" value="ACYL-COA SYNTHETASE"/>
    <property type="match status" value="1"/>
</dbReference>
<protein>
    <submittedName>
        <fullName evidence="5">Long-chain fatty acid--CoA ligase</fullName>
    </submittedName>
</protein>
<evidence type="ECO:0000259" key="3">
    <source>
        <dbReference type="Pfam" id="PF00501"/>
    </source>
</evidence>
<comment type="similarity">
    <text evidence="1">Belongs to the ATP-dependent AMP-binding enzyme family.</text>
</comment>
<evidence type="ECO:0000256" key="2">
    <source>
        <dbReference type="ARBA" id="ARBA00022598"/>
    </source>
</evidence>
<proteinExistence type="inferred from homology"/>
<dbReference type="GO" id="GO:0006631">
    <property type="term" value="P:fatty acid metabolic process"/>
    <property type="evidence" value="ECO:0007669"/>
    <property type="project" value="TreeGrafter"/>
</dbReference>
<name>A0A953I7D1_SYMTR</name>
<dbReference type="GO" id="GO:0031956">
    <property type="term" value="F:medium-chain fatty acid-CoA ligase activity"/>
    <property type="evidence" value="ECO:0007669"/>
    <property type="project" value="TreeGrafter"/>
</dbReference>
<dbReference type="CDD" id="cd17631">
    <property type="entry name" value="FACL_FadD13-like"/>
    <property type="match status" value="1"/>
</dbReference>
<organism evidence="5 6">
    <name type="scientific">Symbiobacterium thermophilum</name>
    <dbReference type="NCBI Taxonomy" id="2734"/>
    <lineage>
        <taxon>Bacteria</taxon>
        <taxon>Bacillati</taxon>
        <taxon>Bacillota</taxon>
        <taxon>Clostridia</taxon>
        <taxon>Eubacteriales</taxon>
        <taxon>Symbiobacteriaceae</taxon>
        <taxon>Symbiobacterium</taxon>
    </lineage>
</organism>
<comment type="caution">
    <text evidence="5">The sequence shown here is derived from an EMBL/GenBank/DDBJ whole genome shotgun (WGS) entry which is preliminary data.</text>
</comment>
<evidence type="ECO:0000256" key="1">
    <source>
        <dbReference type="ARBA" id="ARBA00006432"/>
    </source>
</evidence>
<dbReference type="Proteomes" id="UP000732377">
    <property type="component" value="Unassembled WGS sequence"/>
</dbReference>
<feature type="domain" description="AMP-dependent synthetase/ligase" evidence="3">
    <location>
        <begin position="40"/>
        <end position="369"/>
    </location>
</feature>
<dbReference type="InterPro" id="IPR020845">
    <property type="entry name" value="AMP-binding_CS"/>
</dbReference>
<dbReference type="SUPFAM" id="SSF56801">
    <property type="entry name" value="Acetyl-CoA synthetase-like"/>
    <property type="match status" value="1"/>
</dbReference>
<evidence type="ECO:0000313" key="6">
    <source>
        <dbReference type="Proteomes" id="UP000732377"/>
    </source>
</evidence>
<dbReference type="PROSITE" id="PS00455">
    <property type="entry name" value="AMP_BINDING"/>
    <property type="match status" value="1"/>
</dbReference>
<dbReference type="Pfam" id="PF13193">
    <property type="entry name" value="AMP-binding_C"/>
    <property type="match status" value="1"/>
</dbReference>
<dbReference type="Gene3D" id="3.40.50.12780">
    <property type="entry name" value="N-terminal domain of ligase-like"/>
    <property type="match status" value="1"/>
</dbReference>
<keyword evidence="2 5" id="KW-0436">Ligase</keyword>
<dbReference type="InterPro" id="IPR042099">
    <property type="entry name" value="ANL_N_sf"/>
</dbReference>
<dbReference type="InterPro" id="IPR000873">
    <property type="entry name" value="AMP-dep_synth/lig_dom"/>
</dbReference>
<accession>A0A953I7D1</accession>
<dbReference type="Gene3D" id="3.30.300.30">
    <property type="match status" value="1"/>
</dbReference>
<feature type="domain" description="AMP-binding enzyme C-terminal" evidence="4">
    <location>
        <begin position="419"/>
        <end position="494"/>
    </location>
</feature>
<dbReference type="InterPro" id="IPR045851">
    <property type="entry name" value="AMP-bd_C_sf"/>
</dbReference>
<evidence type="ECO:0000259" key="4">
    <source>
        <dbReference type="Pfam" id="PF13193"/>
    </source>
</evidence>